<feature type="non-terminal residue" evidence="1">
    <location>
        <position position="1"/>
    </location>
</feature>
<sequence length="110" mass="12028">VSKPEVPSSLCNHICFGSFGNSDLSTVHSASIPSIQPTIDGFTIKIGEITCTLIDSSCNIKYVSGASEENEKSKNLDSEIVVFEAIKVLNERKYEFDVSVEIKQSQNLVK</sequence>
<protein>
    <submittedName>
        <fullName evidence="1">Uncharacterized protein</fullName>
    </submittedName>
</protein>
<evidence type="ECO:0000313" key="2">
    <source>
        <dbReference type="Proteomes" id="UP000265520"/>
    </source>
</evidence>
<dbReference type="AlphaFoldDB" id="A0A392S089"/>
<comment type="caution">
    <text evidence="1">The sequence shown here is derived from an EMBL/GenBank/DDBJ whole genome shotgun (WGS) entry which is preliminary data.</text>
</comment>
<reference evidence="1 2" key="1">
    <citation type="journal article" date="2018" name="Front. Plant Sci.">
        <title>Red Clover (Trifolium pratense) and Zigzag Clover (T. medium) - A Picture of Genomic Similarities and Differences.</title>
        <authorList>
            <person name="Dluhosova J."/>
            <person name="Istvanek J."/>
            <person name="Nedelnik J."/>
            <person name="Repkova J."/>
        </authorList>
    </citation>
    <scope>NUCLEOTIDE SEQUENCE [LARGE SCALE GENOMIC DNA]</scope>
    <source>
        <strain evidence="2">cv. 10/8</strain>
        <tissue evidence="1">Leaf</tissue>
    </source>
</reference>
<dbReference type="EMBL" id="LXQA010302740">
    <property type="protein sequence ID" value="MCI42291.1"/>
    <property type="molecule type" value="Genomic_DNA"/>
</dbReference>
<feature type="non-terminal residue" evidence="1">
    <location>
        <position position="110"/>
    </location>
</feature>
<evidence type="ECO:0000313" key="1">
    <source>
        <dbReference type="EMBL" id="MCI42291.1"/>
    </source>
</evidence>
<proteinExistence type="predicted"/>
<name>A0A392S089_9FABA</name>
<keyword evidence="2" id="KW-1185">Reference proteome</keyword>
<organism evidence="1 2">
    <name type="scientific">Trifolium medium</name>
    <dbReference type="NCBI Taxonomy" id="97028"/>
    <lineage>
        <taxon>Eukaryota</taxon>
        <taxon>Viridiplantae</taxon>
        <taxon>Streptophyta</taxon>
        <taxon>Embryophyta</taxon>
        <taxon>Tracheophyta</taxon>
        <taxon>Spermatophyta</taxon>
        <taxon>Magnoliopsida</taxon>
        <taxon>eudicotyledons</taxon>
        <taxon>Gunneridae</taxon>
        <taxon>Pentapetalae</taxon>
        <taxon>rosids</taxon>
        <taxon>fabids</taxon>
        <taxon>Fabales</taxon>
        <taxon>Fabaceae</taxon>
        <taxon>Papilionoideae</taxon>
        <taxon>50 kb inversion clade</taxon>
        <taxon>NPAAA clade</taxon>
        <taxon>Hologalegina</taxon>
        <taxon>IRL clade</taxon>
        <taxon>Trifolieae</taxon>
        <taxon>Trifolium</taxon>
    </lineage>
</organism>
<accession>A0A392S089</accession>
<dbReference type="Proteomes" id="UP000265520">
    <property type="component" value="Unassembled WGS sequence"/>
</dbReference>